<evidence type="ECO:0000256" key="2">
    <source>
        <dbReference type="ARBA" id="ARBA00022803"/>
    </source>
</evidence>
<feature type="region of interest" description="Disordered" evidence="4">
    <location>
        <begin position="35"/>
        <end position="64"/>
    </location>
</feature>
<evidence type="ECO:0000256" key="4">
    <source>
        <dbReference type="SAM" id="MobiDB-lite"/>
    </source>
</evidence>
<feature type="signal peptide" evidence="5">
    <location>
        <begin position="1"/>
        <end position="31"/>
    </location>
</feature>
<keyword evidence="1" id="KW-0677">Repeat</keyword>
<dbReference type="Pfam" id="PF13432">
    <property type="entry name" value="TPR_16"/>
    <property type="match status" value="4"/>
</dbReference>
<evidence type="ECO:0008006" key="8">
    <source>
        <dbReference type="Google" id="ProtNLM"/>
    </source>
</evidence>
<evidence type="ECO:0000313" key="6">
    <source>
        <dbReference type="EMBL" id="KFA93191.1"/>
    </source>
</evidence>
<feature type="region of interest" description="Disordered" evidence="4">
    <location>
        <begin position="822"/>
        <end position="847"/>
    </location>
</feature>
<feature type="compositionally biased region" description="Low complexity" evidence="4">
    <location>
        <begin position="837"/>
        <end position="847"/>
    </location>
</feature>
<dbReference type="Pfam" id="PF12895">
    <property type="entry name" value="ANAPC3"/>
    <property type="match status" value="1"/>
</dbReference>
<dbReference type="GO" id="GO:0009279">
    <property type="term" value="C:cell outer membrane"/>
    <property type="evidence" value="ECO:0007669"/>
    <property type="project" value="TreeGrafter"/>
</dbReference>
<dbReference type="SUPFAM" id="SSF48452">
    <property type="entry name" value="TPR-like"/>
    <property type="match status" value="3"/>
</dbReference>
<accession>A0A084SXK6</accession>
<dbReference type="Pfam" id="PF14559">
    <property type="entry name" value="TPR_19"/>
    <property type="match status" value="1"/>
</dbReference>
<keyword evidence="5" id="KW-0732">Signal</keyword>
<dbReference type="Gene3D" id="1.25.40.10">
    <property type="entry name" value="Tetratricopeptide repeat domain"/>
    <property type="match status" value="4"/>
</dbReference>
<dbReference type="EMBL" id="JPMI01000064">
    <property type="protein sequence ID" value="KFA93191.1"/>
    <property type="molecule type" value="Genomic_DNA"/>
</dbReference>
<feature type="chain" id="PRO_5001781844" description="Tetratricopeptide repeat protein" evidence="5">
    <location>
        <begin position="32"/>
        <end position="847"/>
    </location>
</feature>
<dbReference type="InterPro" id="IPR050498">
    <property type="entry name" value="Ycf3"/>
</dbReference>
<protein>
    <recommendedName>
        <fullName evidence="8">Tetratricopeptide repeat protein</fullName>
    </recommendedName>
</protein>
<dbReference type="InterPro" id="IPR011990">
    <property type="entry name" value="TPR-like_helical_dom_sf"/>
</dbReference>
<evidence type="ECO:0000256" key="3">
    <source>
        <dbReference type="PROSITE-ProRule" id="PRU00339"/>
    </source>
</evidence>
<dbReference type="PROSITE" id="PS50005">
    <property type="entry name" value="TPR"/>
    <property type="match status" value="3"/>
</dbReference>
<name>A0A084SXK6_9BACT</name>
<feature type="repeat" description="TPR" evidence="3">
    <location>
        <begin position="401"/>
        <end position="434"/>
    </location>
</feature>
<dbReference type="PANTHER" id="PTHR44858">
    <property type="entry name" value="TETRATRICOPEPTIDE REPEAT PROTEIN 6"/>
    <property type="match status" value="1"/>
</dbReference>
<dbReference type="Proteomes" id="UP000028547">
    <property type="component" value="Unassembled WGS sequence"/>
</dbReference>
<organism evidence="6 7">
    <name type="scientific">Archangium violaceum Cb vi76</name>
    <dbReference type="NCBI Taxonomy" id="1406225"/>
    <lineage>
        <taxon>Bacteria</taxon>
        <taxon>Pseudomonadati</taxon>
        <taxon>Myxococcota</taxon>
        <taxon>Myxococcia</taxon>
        <taxon>Myxococcales</taxon>
        <taxon>Cystobacterineae</taxon>
        <taxon>Archangiaceae</taxon>
        <taxon>Archangium</taxon>
    </lineage>
</organism>
<reference evidence="6 7" key="1">
    <citation type="submission" date="2014-07" db="EMBL/GenBank/DDBJ databases">
        <title>Draft Genome Sequence of Gephyronic Acid Producer, Cystobacter violaceus Strain Cb vi76.</title>
        <authorList>
            <person name="Stevens D.C."/>
            <person name="Young J."/>
            <person name="Carmichael R."/>
            <person name="Tan J."/>
            <person name="Taylor R.E."/>
        </authorList>
    </citation>
    <scope>NUCLEOTIDE SEQUENCE [LARGE SCALE GENOMIC DNA]</scope>
    <source>
        <strain evidence="6 7">Cb vi76</strain>
    </source>
</reference>
<feature type="repeat" description="TPR" evidence="3">
    <location>
        <begin position="299"/>
        <end position="332"/>
    </location>
</feature>
<sequence length="847" mass="91580">MSRMRSPRPSVRRLVAALVLAQSLTGTAAFAQYRPPPMTESQRLVREGETAQVDASTAATSGDKKRAETKYRKALELFEKALAAEATSVPAAAGLGAVGLALNEHERVASLVAPVYAANPESLELAYPLGISLFKLKRYEEALPVLQQVSVANQPEHLLVHYYLGNYYALALQDGEATVAELQAYLAQRPDKLAGNDYQIHELLGRGHLLRNDPAAARLSFERAQVGRTESVSIQMGLGVVLEMEGKMAEAMALLEGLTVRFPQVPEAKERLGRLLLESNDLPRAEVQALALVKLGGTAASHMLLGDVRMAQARPAEAETEYRKVLDLAPGDVGAQIAVGMALQKQGRNEEAISFLESAVQSGADSLSLWSTLGSVNRRAGRYARAVEVHRRVVEMAPKQALGHVLLGADHFATGQWDLTIEDYTQALKLEPEHADAKKWLARALANRARDRAGNGRVDDAVRDLRRAYDLERTSAMARRLGAVLLQQGSHAEARKVMEQGVQLPEAAWREHLVLGYARLGSGAPKEALESFEKAGQMAPDLAAVSDVSAGSALAEMELGQVDAALKRLTEPGTSKRALEVTRANLSRVYLRRAFARLEAGDGAGARQDVESAERAGLGGNQSELARLSAFAKGLAQTEEGRFGDAGNLFKRALTPTPGWARPNTRQLVDAFLLYRGDKLPQARKTLTAAARRPIPEQAQFTATLTSALHRREAERAYSSGNMRAAEKAFKAALALSPDSVALQHNLACVAYRGKKANDAVAVWKKLEGTVPQASLNLGIDAQERRRDMTQAVDSYRRYLASGAAPRAAAVREWKERLQQIYGLAEPATAPTPNPEPSSATASDTTP</sequence>
<proteinExistence type="predicted"/>
<keyword evidence="2 3" id="KW-0802">TPR repeat</keyword>
<feature type="repeat" description="TPR" evidence="3">
    <location>
        <begin position="367"/>
        <end position="400"/>
    </location>
</feature>
<dbReference type="AlphaFoldDB" id="A0A084SXK6"/>
<evidence type="ECO:0000256" key="1">
    <source>
        <dbReference type="ARBA" id="ARBA00022737"/>
    </source>
</evidence>
<dbReference type="PANTHER" id="PTHR44858:SF1">
    <property type="entry name" value="UDP-N-ACETYLGLUCOSAMINE--PEPTIDE N-ACETYLGLUCOSAMINYLTRANSFERASE SPINDLY-RELATED"/>
    <property type="match status" value="1"/>
</dbReference>
<gene>
    <name evidence="6" type="ORF">Q664_10915</name>
</gene>
<comment type="caution">
    <text evidence="6">The sequence shown here is derived from an EMBL/GenBank/DDBJ whole genome shotgun (WGS) entry which is preliminary data.</text>
</comment>
<dbReference type="GO" id="GO:0046813">
    <property type="term" value="P:receptor-mediated virion attachment to host cell"/>
    <property type="evidence" value="ECO:0007669"/>
    <property type="project" value="TreeGrafter"/>
</dbReference>
<evidence type="ECO:0000256" key="5">
    <source>
        <dbReference type="SAM" id="SignalP"/>
    </source>
</evidence>
<evidence type="ECO:0000313" key="7">
    <source>
        <dbReference type="Proteomes" id="UP000028547"/>
    </source>
</evidence>
<dbReference type="SMART" id="SM00028">
    <property type="entry name" value="TPR"/>
    <property type="match status" value="9"/>
</dbReference>
<dbReference type="SUPFAM" id="SSF81901">
    <property type="entry name" value="HCP-like"/>
    <property type="match status" value="1"/>
</dbReference>
<dbReference type="InterPro" id="IPR019734">
    <property type="entry name" value="TPR_rpt"/>
</dbReference>